<dbReference type="Proteomes" id="UP000561459">
    <property type="component" value="Unassembled WGS sequence"/>
</dbReference>
<evidence type="ECO:0000259" key="1">
    <source>
        <dbReference type="Pfam" id="PF01381"/>
    </source>
</evidence>
<keyword evidence="3" id="KW-1185">Reference proteome</keyword>
<organism evidence="2 3">
    <name type="scientific">Novosphingobium fluoreni</name>
    <dbReference type="NCBI Taxonomy" id="1391222"/>
    <lineage>
        <taxon>Bacteria</taxon>
        <taxon>Pseudomonadati</taxon>
        <taxon>Pseudomonadota</taxon>
        <taxon>Alphaproteobacteria</taxon>
        <taxon>Sphingomonadales</taxon>
        <taxon>Sphingomonadaceae</taxon>
        <taxon>Novosphingobium</taxon>
    </lineage>
</organism>
<reference evidence="2 3" key="1">
    <citation type="submission" date="2020-08" db="EMBL/GenBank/DDBJ databases">
        <title>Genomic Encyclopedia of Type Strains, Phase IV (KMG-IV): sequencing the most valuable type-strain genomes for metagenomic binning, comparative biology and taxonomic classification.</title>
        <authorList>
            <person name="Goeker M."/>
        </authorList>
    </citation>
    <scope>NUCLEOTIDE SEQUENCE [LARGE SCALE GENOMIC DNA]</scope>
    <source>
        <strain evidence="2 3">DSM 27568</strain>
    </source>
</reference>
<dbReference type="AlphaFoldDB" id="A0A7W6C229"/>
<dbReference type="RefSeq" id="WP_183617301.1">
    <property type="nucleotide sequence ID" value="NZ_JACIDY010000005.1"/>
</dbReference>
<proteinExistence type="predicted"/>
<evidence type="ECO:0000313" key="2">
    <source>
        <dbReference type="EMBL" id="MBB3940715.1"/>
    </source>
</evidence>
<dbReference type="InterPro" id="IPR001387">
    <property type="entry name" value="Cro/C1-type_HTH"/>
</dbReference>
<dbReference type="EMBL" id="JACIDY010000005">
    <property type="protein sequence ID" value="MBB3940715.1"/>
    <property type="molecule type" value="Genomic_DNA"/>
</dbReference>
<feature type="domain" description="HTH cro/C1-type" evidence="1">
    <location>
        <begin position="3"/>
        <end position="47"/>
    </location>
</feature>
<accession>A0A7W6C229</accession>
<sequence>MTLKDWLAEQELTSAAFAARIGKTAESVRRYVNGDRIPDKETMPVIASETSGKVTANDFFGISPPALEQAEVGKSA</sequence>
<dbReference type="Pfam" id="PF01381">
    <property type="entry name" value="HTH_3"/>
    <property type="match status" value="1"/>
</dbReference>
<protein>
    <submittedName>
        <fullName evidence="2">Transcriptional regulator with XRE-family HTH domain</fullName>
    </submittedName>
</protein>
<dbReference type="InterPro" id="IPR010982">
    <property type="entry name" value="Lambda_DNA-bd_dom_sf"/>
</dbReference>
<dbReference type="Gene3D" id="1.10.260.40">
    <property type="entry name" value="lambda repressor-like DNA-binding domains"/>
    <property type="match status" value="1"/>
</dbReference>
<dbReference type="SUPFAM" id="SSF47413">
    <property type="entry name" value="lambda repressor-like DNA-binding domains"/>
    <property type="match status" value="1"/>
</dbReference>
<evidence type="ECO:0000313" key="3">
    <source>
        <dbReference type="Proteomes" id="UP000561459"/>
    </source>
</evidence>
<gene>
    <name evidence="2" type="ORF">GGR39_002372</name>
</gene>
<dbReference type="GO" id="GO:0003677">
    <property type="term" value="F:DNA binding"/>
    <property type="evidence" value="ECO:0007669"/>
    <property type="project" value="InterPro"/>
</dbReference>
<name>A0A7W6C229_9SPHN</name>
<comment type="caution">
    <text evidence="2">The sequence shown here is derived from an EMBL/GenBank/DDBJ whole genome shotgun (WGS) entry which is preliminary data.</text>
</comment>